<dbReference type="InterPro" id="IPR011004">
    <property type="entry name" value="Trimer_LpxA-like_sf"/>
</dbReference>
<dbReference type="PANTHER" id="PTHR13061">
    <property type="entry name" value="DYNACTIN SUBUNIT P25"/>
    <property type="match status" value="1"/>
</dbReference>
<evidence type="ECO:0000313" key="4">
    <source>
        <dbReference type="EMBL" id="KAK9834463.1"/>
    </source>
</evidence>
<evidence type="ECO:0000256" key="1">
    <source>
        <dbReference type="ARBA" id="ARBA00023595"/>
    </source>
</evidence>
<dbReference type="PANTHER" id="PTHR13061:SF50">
    <property type="entry name" value="GAMMA CARBONIC ANHYDRASE 1, MITOCHONDRIAL"/>
    <property type="match status" value="1"/>
</dbReference>
<gene>
    <name evidence="4" type="ORF">WJX74_002225</name>
</gene>
<sequence>MAFWKTLGSVVRQTGQALESAGLVLQRPYGYREQLPRHQTLQAFGSSRPSLGDNCFVAPNASLIGDVSLGRNSSVWYGAVLRGDVNSIRIGENTNVQDGAVIHVAKHNAQGRDLPTLIGSNVTIGHRAIVHAATIEDGALVGMGATVLDGATVERSSIVAAGALVTPGTTVPTGQIWAGRPAKLLREMAEGEAAFIEQSAINYSALADIHADENAKTMEEIQEDKQKREDRALRDPDYDSHLGVARDPVTREIIATAG</sequence>
<organism evidence="4 5">
    <name type="scientific">Apatococcus lobatus</name>
    <dbReference type="NCBI Taxonomy" id="904363"/>
    <lineage>
        <taxon>Eukaryota</taxon>
        <taxon>Viridiplantae</taxon>
        <taxon>Chlorophyta</taxon>
        <taxon>core chlorophytes</taxon>
        <taxon>Trebouxiophyceae</taxon>
        <taxon>Chlorellales</taxon>
        <taxon>Chlorellaceae</taxon>
        <taxon>Apatococcus</taxon>
    </lineage>
</organism>
<evidence type="ECO:0000313" key="5">
    <source>
        <dbReference type="Proteomes" id="UP001438707"/>
    </source>
</evidence>
<comment type="subcellular location">
    <subcellularLocation>
        <location evidence="2">Mitochondrion membrane</location>
        <topology evidence="2">Peripheral membrane protein</topology>
        <orientation evidence="2">Matrix side</orientation>
    </subcellularLocation>
</comment>
<dbReference type="InterPro" id="IPR001451">
    <property type="entry name" value="Hexapep"/>
</dbReference>
<evidence type="ECO:0000256" key="3">
    <source>
        <dbReference type="SAM" id="MobiDB-lite"/>
    </source>
</evidence>
<dbReference type="InterPro" id="IPR047324">
    <property type="entry name" value="LbH_gamma_CA-like"/>
</dbReference>
<dbReference type="Pfam" id="PF00132">
    <property type="entry name" value="Hexapep"/>
    <property type="match status" value="1"/>
</dbReference>
<comment type="similarity">
    <text evidence="1">Belongs to the gamma-class carbonic anhydrase family.</text>
</comment>
<dbReference type="SUPFAM" id="SSF51161">
    <property type="entry name" value="Trimeric LpxA-like enzymes"/>
    <property type="match status" value="1"/>
</dbReference>
<name>A0AAW1RLH5_9CHLO</name>
<proteinExistence type="inferred from homology"/>
<comment type="caution">
    <text evidence="4">The sequence shown here is derived from an EMBL/GenBank/DDBJ whole genome shotgun (WGS) entry which is preliminary data.</text>
</comment>
<dbReference type="InterPro" id="IPR050484">
    <property type="entry name" value="Transf_Hexapept/Carb_Anhydrase"/>
</dbReference>
<dbReference type="AlphaFoldDB" id="A0AAW1RLH5"/>
<dbReference type="Pfam" id="PF14602">
    <property type="entry name" value="Hexapep_2"/>
    <property type="match status" value="1"/>
</dbReference>
<evidence type="ECO:0000256" key="2">
    <source>
        <dbReference type="ARBA" id="ARBA00034694"/>
    </source>
</evidence>
<reference evidence="4 5" key="1">
    <citation type="journal article" date="2024" name="Nat. Commun.">
        <title>Phylogenomics reveals the evolutionary origins of lichenization in chlorophyte algae.</title>
        <authorList>
            <person name="Puginier C."/>
            <person name="Libourel C."/>
            <person name="Otte J."/>
            <person name="Skaloud P."/>
            <person name="Haon M."/>
            <person name="Grisel S."/>
            <person name="Petersen M."/>
            <person name="Berrin J.G."/>
            <person name="Delaux P.M."/>
            <person name="Dal Grande F."/>
            <person name="Keller J."/>
        </authorList>
    </citation>
    <scope>NUCLEOTIDE SEQUENCE [LARGE SCALE GENOMIC DNA]</scope>
    <source>
        <strain evidence="4 5">SAG 2145</strain>
    </source>
</reference>
<dbReference type="Proteomes" id="UP001438707">
    <property type="component" value="Unassembled WGS sequence"/>
</dbReference>
<dbReference type="Gene3D" id="2.160.10.10">
    <property type="entry name" value="Hexapeptide repeat proteins"/>
    <property type="match status" value="1"/>
</dbReference>
<evidence type="ECO:0008006" key="6">
    <source>
        <dbReference type="Google" id="ProtNLM"/>
    </source>
</evidence>
<dbReference type="EMBL" id="JALJOS010000009">
    <property type="protein sequence ID" value="KAK9834463.1"/>
    <property type="molecule type" value="Genomic_DNA"/>
</dbReference>
<dbReference type="GO" id="GO:0031966">
    <property type="term" value="C:mitochondrial membrane"/>
    <property type="evidence" value="ECO:0007669"/>
    <property type="project" value="UniProtKB-SubCell"/>
</dbReference>
<keyword evidence="5" id="KW-1185">Reference proteome</keyword>
<feature type="region of interest" description="Disordered" evidence="3">
    <location>
        <begin position="218"/>
        <end position="245"/>
    </location>
</feature>
<feature type="compositionally biased region" description="Basic and acidic residues" evidence="3">
    <location>
        <begin position="218"/>
        <end position="240"/>
    </location>
</feature>
<accession>A0AAW1RLH5</accession>
<protein>
    <recommendedName>
        <fullName evidence="6">Gamma carbonic anhydrase</fullName>
    </recommendedName>
</protein>
<dbReference type="CDD" id="cd04645">
    <property type="entry name" value="LbH_gamma_CA_like"/>
    <property type="match status" value="1"/>
</dbReference>